<dbReference type="AlphaFoldDB" id="A0A7M7GBW1"/>
<dbReference type="RefSeq" id="XP_001607018.2">
    <property type="nucleotide sequence ID" value="XM_001606968.6"/>
</dbReference>
<evidence type="ECO:0000256" key="2">
    <source>
        <dbReference type="ARBA" id="ARBA00023002"/>
    </source>
</evidence>
<dbReference type="Pfam" id="PF00106">
    <property type="entry name" value="adh_short"/>
    <property type="match status" value="1"/>
</dbReference>
<dbReference type="Gene3D" id="3.40.50.720">
    <property type="entry name" value="NAD(P)-binding Rossmann-like Domain"/>
    <property type="match status" value="1"/>
</dbReference>
<keyword evidence="5" id="KW-1185">Reference proteome</keyword>
<evidence type="ECO:0008006" key="6">
    <source>
        <dbReference type="Google" id="ProtNLM"/>
    </source>
</evidence>
<dbReference type="InParanoid" id="A0A7M7GBW1"/>
<protein>
    <recommendedName>
        <fullName evidence="6">Alcohol dehydrogenase</fullName>
    </recommendedName>
</protein>
<dbReference type="GO" id="GO:0005737">
    <property type="term" value="C:cytoplasm"/>
    <property type="evidence" value="ECO:0007669"/>
    <property type="project" value="TreeGrafter"/>
</dbReference>
<dbReference type="KEGG" id="nvi:100123382"/>
<evidence type="ECO:0000256" key="3">
    <source>
        <dbReference type="RuleBase" id="RU000363"/>
    </source>
</evidence>
<comment type="similarity">
    <text evidence="1 3">Belongs to the short-chain dehydrogenases/reductases (SDR) family.</text>
</comment>
<dbReference type="GO" id="GO:0016616">
    <property type="term" value="F:oxidoreductase activity, acting on the CH-OH group of donors, NAD or NADP as acceptor"/>
    <property type="evidence" value="ECO:0007669"/>
    <property type="project" value="TreeGrafter"/>
</dbReference>
<dbReference type="PANTHER" id="PTHR44229:SF8">
    <property type="entry name" value="ALCOHOL DEHYDROGENASE-RELATED"/>
    <property type="match status" value="1"/>
</dbReference>
<name>A0A7M7GBW1_NASVI</name>
<dbReference type="EnsemblMetazoa" id="XM_001606968">
    <property type="protein sequence ID" value="XP_001607018"/>
    <property type="gene ID" value="LOC100123382"/>
</dbReference>
<dbReference type="InterPro" id="IPR036291">
    <property type="entry name" value="NAD(P)-bd_dom_sf"/>
</dbReference>
<sequence>MEISNKVIIITGGVGGMGFETAKALLNHGAKFVALFDLTETDGQSAIEKLDKEFGKGRAGFYPGDIVIDSEFEDNFNRIIKDHGSIDVLINNAGIANEQNIERLVNVNVKAVLNSSLLALNHMGKHKGGKGGAIVNVNAILGLIDCPILPFYSATKHAIIGFTRCMKENFATTGVRVMSVCPGVTKTNLIKEIPNHILDFVTDNLKDKALNEVPVQSPKSVGSAITEIIQKGECGAVWVVENDKKPLVIKPCDHYIRMGTPVDK</sequence>
<dbReference type="GeneID" id="100123382"/>
<evidence type="ECO:0000313" key="5">
    <source>
        <dbReference type="Proteomes" id="UP000002358"/>
    </source>
</evidence>
<dbReference type="PRINTS" id="PR00081">
    <property type="entry name" value="GDHRDH"/>
</dbReference>
<evidence type="ECO:0000313" key="4">
    <source>
        <dbReference type="EnsemblMetazoa" id="XP_001607018"/>
    </source>
</evidence>
<dbReference type="FunCoup" id="A0A7M7GBW1">
    <property type="interactions" value="113"/>
</dbReference>
<evidence type="ECO:0000256" key="1">
    <source>
        <dbReference type="ARBA" id="ARBA00006484"/>
    </source>
</evidence>
<dbReference type="SUPFAM" id="SSF51735">
    <property type="entry name" value="NAD(P)-binding Rossmann-fold domains"/>
    <property type="match status" value="1"/>
</dbReference>
<proteinExistence type="inferred from homology"/>
<dbReference type="Proteomes" id="UP000002358">
    <property type="component" value="Chromosome 2"/>
</dbReference>
<dbReference type="SMR" id="A0A7M7GBW1"/>
<dbReference type="InterPro" id="IPR002347">
    <property type="entry name" value="SDR_fam"/>
</dbReference>
<dbReference type="PRINTS" id="PR00080">
    <property type="entry name" value="SDRFAMILY"/>
</dbReference>
<reference evidence="4" key="1">
    <citation type="submission" date="2021-01" db="UniProtKB">
        <authorList>
            <consortium name="EnsemblMetazoa"/>
        </authorList>
    </citation>
    <scope>IDENTIFICATION</scope>
</reference>
<dbReference type="OrthoDB" id="417891at2759"/>
<accession>A0A7M7GBW1</accession>
<dbReference type="PANTHER" id="PTHR44229">
    <property type="entry name" value="15-HYDROXYPROSTAGLANDIN DEHYDROGENASE [NAD(+)]"/>
    <property type="match status" value="1"/>
</dbReference>
<keyword evidence="2" id="KW-0560">Oxidoreductase</keyword>
<organism evidence="4 5">
    <name type="scientific">Nasonia vitripennis</name>
    <name type="common">Parasitic wasp</name>
    <dbReference type="NCBI Taxonomy" id="7425"/>
    <lineage>
        <taxon>Eukaryota</taxon>
        <taxon>Metazoa</taxon>
        <taxon>Ecdysozoa</taxon>
        <taxon>Arthropoda</taxon>
        <taxon>Hexapoda</taxon>
        <taxon>Insecta</taxon>
        <taxon>Pterygota</taxon>
        <taxon>Neoptera</taxon>
        <taxon>Endopterygota</taxon>
        <taxon>Hymenoptera</taxon>
        <taxon>Apocrita</taxon>
        <taxon>Proctotrupomorpha</taxon>
        <taxon>Chalcidoidea</taxon>
        <taxon>Pteromalidae</taxon>
        <taxon>Pteromalinae</taxon>
        <taxon>Nasonia</taxon>
    </lineage>
</organism>